<name>A0A9D1A2P3_9FIRM</name>
<dbReference type="CDD" id="cd06262">
    <property type="entry name" value="metallo-hydrolase-like_MBL-fold"/>
    <property type="match status" value="1"/>
</dbReference>
<dbReference type="Proteomes" id="UP000824250">
    <property type="component" value="Unassembled WGS sequence"/>
</dbReference>
<protein>
    <submittedName>
        <fullName evidence="2">MBL fold metallo-hydrolase</fullName>
    </submittedName>
</protein>
<dbReference type="SMART" id="SM00849">
    <property type="entry name" value="Lactamase_B"/>
    <property type="match status" value="1"/>
</dbReference>
<dbReference type="InterPro" id="IPR050855">
    <property type="entry name" value="NDM-1-like"/>
</dbReference>
<accession>A0A9D1A2P3</accession>
<dbReference type="SUPFAM" id="SSF56281">
    <property type="entry name" value="Metallo-hydrolase/oxidoreductase"/>
    <property type="match status" value="1"/>
</dbReference>
<proteinExistence type="predicted"/>
<reference evidence="2" key="1">
    <citation type="submission" date="2020-10" db="EMBL/GenBank/DDBJ databases">
        <authorList>
            <person name="Gilroy R."/>
        </authorList>
    </citation>
    <scope>NUCLEOTIDE SEQUENCE</scope>
    <source>
        <strain evidence="2">CHK180-2868</strain>
    </source>
</reference>
<feature type="domain" description="Metallo-beta-lactamase" evidence="1">
    <location>
        <begin position="14"/>
        <end position="208"/>
    </location>
</feature>
<dbReference type="Pfam" id="PF00753">
    <property type="entry name" value="Lactamase_B"/>
    <property type="match status" value="1"/>
</dbReference>
<reference evidence="2" key="2">
    <citation type="journal article" date="2021" name="PeerJ">
        <title>Extensive microbial diversity within the chicken gut microbiome revealed by metagenomics and culture.</title>
        <authorList>
            <person name="Gilroy R."/>
            <person name="Ravi A."/>
            <person name="Getino M."/>
            <person name="Pursley I."/>
            <person name="Horton D.L."/>
            <person name="Alikhan N.F."/>
            <person name="Baker D."/>
            <person name="Gharbi K."/>
            <person name="Hall N."/>
            <person name="Watson M."/>
            <person name="Adriaenssens E.M."/>
            <person name="Foster-Nyarko E."/>
            <person name="Jarju S."/>
            <person name="Secka A."/>
            <person name="Antonio M."/>
            <person name="Oren A."/>
            <person name="Chaudhuri R.R."/>
            <person name="La Ragione R."/>
            <person name="Hildebrand F."/>
            <person name="Pallen M.J."/>
        </authorList>
    </citation>
    <scope>NUCLEOTIDE SEQUENCE</scope>
    <source>
        <strain evidence="2">CHK180-2868</strain>
    </source>
</reference>
<organism evidence="2 3">
    <name type="scientific">Candidatus Copromonas faecavium</name>
    <name type="common">nom. illeg.</name>
    <dbReference type="NCBI Taxonomy" id="2840740"/>
    <lineage>
        <taxon>Bacteria</taxon>
        <taxon>Bacillati</taxon>
        <taxon>Bacillota</taxon>
        <taxon>Clostridia</taxon>
        <taxon>Lachnospirales</taxon>
        <taxon>Lachnospiraceae</taxon>
        <taxon>Candidatus Copromonas (nom. illeg.)</taxon>
    </lineage>
</organism>
<dbReference type="PANTHER" id="PTHR42951:SF4">
    <property type="entry name" value="ACYL-COENZYME A THIOESTERASE MBLAC2"/>
    <property type="match status" value="1"/>
</dbReference>
<evidence type="ECO:0000259" key="1">
    <source>
        <dbReference type="SMART" id="SM00849"/>
    </source>
</evidence>
<dbReference type="PANTHER" id="PTHR42951">
    <property type="entry name" value="METALLO-BETA-LACTAMASE DOMAIN-CONTAINING"/>
    <property type="match status" value="1"/>
</dbReference>
<dbReference type="Gene3D" id="3.60.15.10">
    <property type="entry name" value="Ribonuclease Z/Hydroxyacylglutathione hydrolase-like"/>
    <property type="match status" value="1"/>
</dbReference>
<dbReference type="InterPro" id="IPR036866">
    <property type="entry name" value="RibonucZ/Hydroxyglut_hydro"/>
</dbReference>
<evidence type="ECO:0000313" key="3">
    <source>
        <dbReference type="Proteomes" id="UP000824250"/>
    </source>
</evidence>
<sequence length="313" mass="35440">MKQDYITCVGGDESRAAFLIKGDENILYDAGMAYSAGKMIENIKRELKGEPLHAVLLSHSHYDHISGLPFLRKEWPDLKAYGSVRAKEIMEKPSARKVMRELSEAAAKGAGLSHAPEYDDEDLRVDVVAHEGDILTFGTRRVQVYETPGHTRCALSFLVDEDVIFASETVGVTLGDDYMPCYLVGYQMSLDSLKKLRACGAKRIFLTHVGILTRENTEGISGLKKYGEFSAEAVWSYLEDEIRRTKEEIVEIIERCPTEEERLDAMVKKYHKNVSEAEQPEAAFRINAAATLQVVERECLERKTDWRGKERRQ</sequence>
<dbReference type="AlphaFoldDB" id="A0A9D1A2P3"/>
<gene>
    <name evidence="2" type="ORF">IAB28_03225</name>
</gene>
<comment type="caution">
    <text evidence="2">The sequence shown here is derived from an EMBL/GenBank/DDBJ whole genome shotgun (WGS) entry which is preliminary data.</text>
</comment>
<evidence type="ECO:0000313" key="2">
    <source>
        <dbReference type="EMBL" id="HIR04962.1"/>
    </source>
</evidence>
<dbReference type="EMBL" id="DVGC01000015">
    <property type="protein sequence ID" value="HIR04962.1"/>
    <property type="molecule type" value="Genomic_DNA"/>
</dbReference>
<dbReference type="InterPro" id="IPR001279">
    <property type="entry name" value="Metallo-B-lactamas"/>
</dbReference>